<accession>A0A9Q4PWK5</accession>
<keyword evidence="3" id="KW-1185">Reference proteome</keyword>
<sequence length="273" mass="30192">MKTCIRKDESGVSEAIGFILIFTIVILGISIVTLYGYPVLADAKINSDEKIMEQNMIVLQNDIKILTRNNVPYRDTTIGVSGGSVFVTNSTASENGGGEHFNLNYYDGTNWITTPYYPGSLEFVSDQGTAVISVANGAVIKRQQDLDGSSMVSDPRWFYDEDEDTLVLFMTNLSSSQEMTLGGIGTIQMAMLGAPEIHDFSYTTGTREVKIEYFPDLADDYSRAWENYLTGPYIVDSGFLMDAPTGNPGDPDIYRLNVTRLVIKEYNVEILGI</sequence>
<comment type="caution">
    <text evidence="2">The sequence shown here is derived from an EMBL/GenBank/DDBJ whole genome shotgun (WGS) entry which is preliminary data.</text>
</comment>
<organism evidence="2 3">
    <name type="scientific">Methanogenium marinum</name>
    <dbReference type="NCBI Taxonomy" id="348610"/>
    <lineage>
        <taxon>Archaea</taxon>
        <taxon>Methanobacteriati</taxon>
        <taxon>Methanobacteriota</taxon>
        <taxon>Stenosarchaea group</taxon>
        <taxon>Methanomicrobia</taxon>
        <taxon>Methanomicrobiales</taxon>
        <taxon>Methanomicrobiaceae</taxon>
        <taxon>Methanogenium</taxon>
    </lineage>
</organism>
<proteinExistence type="predicted"/>
<feature type="transmembrane region" description="Helical" evidence="1">
    <location>
        <begin position="12"/>
        <end position="37"/>
    </location>
</feature>
<evidence type="ECO:0000313" key="3">
    <source>
        <dbReference type="Proteomes" id="UP001143747"/>
    </source>
</evidence>
<keyword evidence="1" id="KW-0472">Membrane</keyword>
<keyword evidence="1" id="KW-1133">Transmembrane helix</keyword>
<evidence type="ECO:0000256" key="1">
    <source>
        <dbReference type="SAM" id="Phobius"/>
    </source>
</evidence>
<name>A0A9Q4PWK5_9EURY</name>
<dbReference type="Proteomes" id="UP001143747">
    <property type="component" value="Unassembled WGS sequence"/>
</dbReference>
<gene>
    <name evidence="2" type="ORF">L0665_08985</name>
</gene>
<reference evidence="2" key="1">
    <citation type="submission" date="2022-01" db="EMBL/GenBank/DDBJ databases">
        <title>Draft genome of Methanogenium marinum DSM 15558.</title>
        <authorList>
            <person name="Chen S.-C."/>
            <person name="You Y.-T."/>
        </authorList>
    </citation>
    <scope>NUCLEOTIDE SEQUENCE</scope>
    <source>
        <strain evidence="2">DSM 15558</strain>
    </source>
</reference>
<dbReference type="RefSeq" id="WP_274925353.1">
    <property type="nucleotide sequence ID" value="NZ_JAKELO010000002.1"/>
</dbReference>
<dbReference type="Pfam" id="PF23960">
    <property type="entry name" value="DUF7289"/>
    <property type="match status" value="1"/>
</dbReference>
<dbReference type="InterPro" id="IPR055713">
    <property type="entry name" value="DUF7289"/>
</dbReference>
<dbReference type="AlphaFoldDB" id="A0A9Q4PWK5"/>
<dbReference type="EMBL" id="JAKELO010000002">
    <property type="protein sequence ID" value="MDE4908739.1"/>
    <property type="molecule type" value="Genomic_DNA"/>
</dbReference>
<protein>
    <submittedName>
        <fullName evidence="2">Uncharacterized protein</fullName>
    </submittedName>
</protein>
<evidence type="ECO:0000313" key="2">
    <source>
        <dbReference type="EMBL" id="MDE4908739.1"/>
    </source>
</evidence>
<keyword evidence="1" id="KW-0812">Transmembrane</keyword>